<evidence type="ECO:0000313" key="3">
    <source>
        <dbReference type="Proteomes" id="UP000604046"/>
    </source>
</evidence>
<dbReference type="OrthoDB" id="483643at2759"/>
<accession>A0A812HA71</accession>
<evidence type="ECO:0000259" key="1">
    <source>
        <dbReference type="Pfam" id="PF14703"/>
    </source>
</evidence>
<sequence>MVEGIPDEEQQDEKVRAYFDRMFGKGSVADCNVCKTIPELETAFAELQAAKAALDMATQQWENEGKQDDKRPKVKPSMMASEEDAIEYWTKVVADKSAEVLSNRDKYAKDASESAGGVNGHTGFVTFKDRRDARVAVQMKMSADTTTWQATNAKLATELARMLAGATMVHPNPVETEIEKRNHEFIEDADNLFVLKSAAGRSAAHFENSVLKKLQHAQSITKIYLYPVPGWDEEDPVFDFTGFSQLVGKYMPMVTALLLQHMLVKHFELKSWPQLKELTLVDPQCQDGKWNLELENLEVLIMENHVPPAKNFAASVVQCPKIRRFFAHKLWAEETLPSLYLPNCTDFTFRRGDCVDKLSLYLPRVRTLNLDANYDLRVLNFLKQGHARHAQWNLPTQAEQSKFNLSCLNAALGPKVHQALLSSGRLLNDIREECEEMEEGEEEEDMEDDDFDPSIAGPELLGRKVKVVHLKSRKDLVGKEGKVVEVYPDKDRIGVWFLHTKGLELSIPLASVEVLHTEPPRKCLNEID</sequence>
<gene>
    <name evidence="2" type="ORF">SNAT2548_LOCUS1490</name>
</gene>
<dbReference type="EMBL" id="CAJNDS010000082">
    <property type="protein sequence ID" value="CAE6948660.1"/>
    <property type="molecule type" value="Genomic_DNA"/>
</dbReference>
<feature type="domain" description="CSC1/OSCA1-like cytosolic" evidence="1">
    <location>
        <begin position="1"/>
        <end position="152"/>
    </location>
</feature>
<evidence type="ECO:0000313" key="2">
    <source>
        <dbReference type="EMBL" id="CAE6948660.1"/>
    </source>
</evidence>
<comment type="caution">
    <text evidence="2">The sequence shown here is derived from an EMBL/GenBank/DDBJ whole genome shotgun (WGS) entry which is preliminary data.</text>
</comment>
<dbReference type="Pfam" id="PF14703">
    <property type="entry name" value="PHM7_cyt"/>
    <property type="match status" value="1"/>
</dbReference>
<dbReference type="Proteomes" id="UP000604046">
    <property type="component" value="Unassembled WGS sequence"/>
</dbReference>
<protein>
    <recommendedName>
        <fullName evidence="1">CSC1/OSCA1-like cytosolic domain-containing protein</fullName>
    </recommendedName>
</protein>
<dbReference type="AlphaFoldDB" id="A0A812HA71"/>
<proteinExistence type="predicted"/>
<name>A0A812HA71_9DINO</name>
<dbReference type="InterPro" id="IPR027815">
    <property type="entry name" value="CSC1/OSCA1-like_cyt"/>
</dbReference>
<organism evidence="2 3">
    <name type="scientific">Symbiodinium natans</name>
    <dbReference type="NCBI Taxonomy" id="878477"/>
    <lineage>
        <taxon>Eukaryota</taxon>
        <taxon>Sar</taxon>
        <taxon>Alveolata</taxon>
        <taxon>Dinophyceae</taxon>
        <taxon>Suessiales</taxon>
        <taxon>Symbiodiniaceae</taxon>
        <taxon>Symbiodinium</taxon>
    </lineage>
</organism>
<reference evidence="2" key="1">
    <citation type="submission" date="2021-02" db="EMBL/GenBank/DDBJ databases">
        <authorList>
            <person name="Dougan E. K."/>
            <person name="Rhodes N."/>
            <person name="Thang M."/>
            <person name="Chan C."/>
        </authorList>
    </citation>
    <scope>NUCLEOTIDE SEQUENCE</scope>
</reference>
<keyword evidence="3" id="KW-1185">Reference proteome</keyword>